<dbReference type="SMART" id="SM00129">
    <property type="entry name" value="KISc"/>
    <property type="match status" value="1"/>
</dbReference>
<gene>
    <name evidence="9" type="primary">KAR3_2</name>
    <name evidence="9" type="ORF">BGW38_009669</name>
</gene>
<accession>A0A9P6KG27</accession>
<feature type="compositionally biased region" description="Basic and acidic residues" evidence="7">
    <location>
        <begin position="86"/>
        <end position="97"/>
    </location>
</feature>
<dbReference type="Proteomes" id="UP000780801">
    <property type="component" value="Unassembled WGS sequence"/>
</dbReference>
<dbReference type="Gene3D" id="3.40.850.10">
    <property type="entry name" value="Kinesin motor domain"/>
    <property type="match status" value="1"/>
</dbReference>
<dbReference type="GO" id="GO:0008017">
    <property type="term" value="F:microtubule binding"/>
    <property type="evidence" value="ECO:0007669"/>
    <property type="project" value="InterPro"/>
</dbReference>
<keyword evidence="6" id="KW-0175">Coiled coil</keyword>
<dbReference type="EMBL" id="JAABOA010000724">
    <property type="protein sequence ID" value="KAF9583360.1"/>
    <property type="molecule type" value="Genomic_DNA"/>
</dbReference>
<dbReference type="InterPro" id="IPR036961">
    <property type="entry name" value="Kinesin_motor_dom_sf"/>
</dbReference>
<keyword evidence="2 5" id="KW-0547">Nucleotide-binding</keyword>
<feature type="region of interest" description="Disordered" evidence="7">
    <location>
        <begin position="80"/>
        <end position="236"/>
    </location>
</feature>
<dbReference type="PANTHER" id="PTHR47972:SF45">
    <property type="entry name" value="PROTEIN CLARET SEGREGATIONAL"/>
    <property type="match status" value="1"/>
</dbReference>
<organism evidence="9 10">
    <name type="scientific">Lunasporangiospora selenospora</name>
    <dbReference type="NCBI Taxonomy" id="979761"/>
    <lineage>
        <taxon>Eukaryota</taxon>
        <taxon>Fungi</taxon>
        <taxon>Fungi incertae sedis</taxon>
        <taxon>Mucoromycota</taxon>
        <taxon>Mortierellomycotina</taxon>
        <taxon>Mortierellomycetes</taxon>
        <taxon>Mortierellales</taxon>
        <taxon>Mortierellaceae</taxon>
        <taxon>Lunasporangiospora</taxon>
    </lineage>
</organism>
<dbReference type="PROSITE" id="PS50067">
    <property type="entry name" value="KINESIN_MOTOR_2"/>
    <property type="match status" value="1"/>
</dbReference>
<feature type="compositionally biased region" description="Polar residues" evidence="7">
    <location>
        <begin position="115"/>
        <end position="138"/>
    </location>
</feature>
<evidence type="ECO:0000256" key="1">
    <source>
        <dbReference type="ARBA" id="ARBA00022701"/>
    </source>
</evidence>
<dbReference type="InterPro" id="IPR031852">
    <property type="entry name" value="Vik1/Cik1_MT-bd"/>
</dbReference>
<dbReference type="InterPro" id="IPR027417">
    <property type="entry name" value="P-loop_NTPase"/>
</dbReference>
<dbReference type="PANTHER" id="PTHR47972">
    <property type="entry name" value="KINESIN-LIKE PROTEIN KLP-3"/>
    <property type="match status" value="1"/>
</dbReference>
<evidence type="ECO:0000256" key="6">
    <source>
        <dbReference type="SAM" id="Coils"/>
    </source>
</evidence>
<protein>
    <submittedName>
        <fullName evidence="9">Kinesin-like nuclear fusion protein</fullName>
    </submittedName>
</protein>
<evidence type="ECO:0000256" key="4">
    <source>
        <dbReference type="ARBA" id="ARBA00023175"/>
    </source>
</evidence>
<dbReference type="InterPro" id="IPR001752">
    <property type="entry name" value="Kinesin_motor_dom"/>
</dbReference>
<dbReference type="OrthoDB" id="3176171at2759"/>
<evidence type="ECO:0000256" key="2">
    <source>
        <dbReference type="ARBA" id="ARBA00022741"/>
    </source>
</evidence>
<dbReference type="InterPro" id="IPR027640">
    <property type="entry name" value="Kinesin-like_fam"/>
</dbReference>
<reference evidence="9" key="1">
    <citation type="journal article" date="2020" name="Fungal Divers.">
        <title>Resolving the Mortierellaceae phylogeny through synthesis of multi-gene phylogenetics and phylogenomics.</title>
        <authorList>
            <person name="Vandepol N."/>
            <person name="Liber J."/>
            <person name="Desiro A."/>
            <person name="Na H."/>
            <person name="Kennedy M."/>
            <person name="Barry K."/>
            <person name="Grigoriev I.V."/>
            <person name="Miller A.N."/>
            <person name="O'Donnell K."/>
            <person name="Stajich J.E."/>
            <person name="Bonito G."/>
        </authorList>
    </citation>
    <scope>NUCLEOTIDE SEQUENCE</scope>
    <source>
        <strain evidence="9">KOD1015</strain>
    </source>
</reference>
<sequence length="722" mass="78017">MDPLKRSASKLKPPSTFARTNSSSELSTVMALAAAYNKTDNTLTSAHGSAGSAALATPTPHAIADRHLLTLEMLDVPAKPISGMKRKAEEISRDRRPQPQPARPQALAPRGIANTRRNVASTTPSTLVSKTPQLSSNVGKPIRPPPRQPSAVTTAPRSGPVTVSSRPSPATAPRGNTSRPVAAPTKGNSRAPMPVARKGPMPASTLPGSKTVGGPGNKANESKEKEVQDLAAESPMSSTELLSALEFPKKKKRAAWDTKNRLQDMEEITGALHGLLSKSVNSMNGMTNKLELNESKIMELENFRENLEGKVADKESEYHVICQKMSVAQSDLQVTARKNADEIQSLRTQLSLEKEHMHLLEAQIQQGLDGTNSKLRLATAQLDHQMEENAALRGTISTQSSLRLAFESDNRVLKMKIEQTEGTLASREKALGSLEHELVDTEAIVMDLEQKIRGDEAVRRKLYHSIMDLKGNVRVYARVRPLTPEISMSTPITTFIFPDQEGHELEITSPLPSRLGSSILGISRIRGLQLPATTSTGVSKKTYPFKFDKVFGPQSAQQDIYEEIQPLVQSALDGANTCVFMYGQKGSGKTHTLVGSEGKYDAEAVLPQAILELLQATKDLEAKSGCSTTVEARFFRIHDQGLGGDVETIHDMLASPGRASIEPSEAIEIGIGQNGKAEITGATVMRLSSIRDSEALLKAATTPCSGSSDMKEGAQRQCRNCH</sequence>
<dbReference type="GO" id="GO:0005874">
    <property type="term" value="C:microtubule"/>
    <property type="evidence" value="ECO:0007669"/>
    <property type="project" value="UniProtKB-KW"/>
</dbReference>
<feature type="non-terminal residue" evidence="9">
    <location>
        <position position="1"/>
    </location>
</feature>
<evidence type="ECO:0000256" key="5">
    <source>
        <dbReference type="PROSITE-ProRule" id="PRU00283"/>
    </source>
</evidence>
<evidence type="ECO:0000256" key="3">
    <source>
        <dbReference type="ARBA" id="ARBA00022840"/>
    </source>
</evidence>
<name>A0A9P6KG27_9FUNG</name>
<dbReference type="GO" id="GO:0007018">
    <property type="term" value="P:microtubule-based movement"/>
    <property type="evidence" value="ECO:0007669"/>
    <property type="project" value="InterPro"/>
</dbReference>
<dbReference type="GO" id="GO:0005524">
    <property type="term" value="F:ATP binding"/>
    <property type="evidence" value="ECO:0007669"/>
    <property type="project" value="UniProtKB-UniRule"/>
</dbReference>
<evidence type="ECO:0000313" key="9">
    <source>
        <dbReference type="EMBL" id="KAF9583360.1"/>
    </source>
</evidence>
<feature type="domain" description="Kinesin motor" evidence="8">
    <location>
        <begin position="472"/>
        <end position="722"/>
    </location>
</feature>
<evidence type="ECO:0000256" key="7">
    <source>
        <dbReference type="SAM" id="MobiDB-lite"/>
    </source>
</evidence>
<feature type="coiled-coil region" evidence="6">
    <location>
        <begin position="290"/>
        <end position="317"/>
    </location>
</feature>
<dbReference type="AlphaFoldDB" id="A0A9P6KG27"/>
<keyword evidence="10" id="KW-1185">Reference proteome</keyword>
<comment type="similarity">
    <text evidence="5">Belongs to the TRAFAC class myosin-kinesin ATPase superfamily. Kinesin family.</text>
</comment>
<keyword evidence="4 5" id="KW-0505">Motor protein</keyword>
<proteinExistence type="inferred from homology"/>
<feature type="binding site" evidence="5">
    <location>
        <begin position="583"/>
        <end position="590"/>
    </location>
    <ligand>
        <name>ATP</name>
        <dbReference type="ChEBI" id="CHEBI:30616"/>
    </ligand>
</feature>
<feature type="region of interest" description="Disordered" evidence="7">
    <location>
        <begin position="702"/>
        <end position="722"/>
    </location>
</feature>
<feature type="compositionally biased region" description="Polar residues" evidence="7">
    <location>
        <begin position="150"/>
        <end position="179"/>
    </location>
</feature>
<dbReference type="Pfam" id="PF16796">
    <property type="entry name" value="Microtub_bd"/>
    <property type="match status" value="1"/>
</dbReference>
<keyword evidence="3 5" id="KW-0067">ATP-binding</keyword>
<dbReference type="SUPFAM" id="SSF52540">
    <property type="entry name" value="P-loop containing nucleoside triphosphate hydrolases"/>
    <property type="match status" value="1"/>
</dbReference>
<keyword evidence="1" id="KW-0493">Microtubule</keyword>
<comment type="caution">
    <text evidence="9">The sequence shown here is derived from an EMBL/GenBank/DDBJ whole genome shotgun (WGS) entry which is preliminary data.</text>
</comment>
<dbReference type="GO" id="GO:0003777">
    <property type="term" value="F:microtubule motor activity"/>
    <property type="evidence" value="ECO:0007669"/>
    <property type="project" value="InterPro"/>
</dbReference>
<evidence type="ECO:0000259" key="8">
    <source>
        <dbReference type="PROSITE" id="PS50067"/>
    </source>
</evidence>
<feature type="region of interest" description="Disordered" evidence="7">
    <location>
        <begin position="1"/>
        <end position="22"/>
    </location>
</feature>
<evidence type="ECO:0000313" key="10">
    <source>
        <dbReference type="Proteomes" id="UP000780801"/>
    </source>
</evidence>